<name>A0A0C6P0U7_BORBO</name>
<dbReference type="AlphaFoldDB" id="A0A0C6P0U7"/>
<evidence type="ECO:0000313" key="1">
    <source>
        <dbReference type="EMBL" id="CCJ51944.1"/>
    </source>
</evidence>
<organism evidence="1 2">
    <name type="scientific">Bordetella bronchiseptica 253</name>
    <dbReference type="NCBI Taxonomy" id="568707"/>
    <lineage>
        <taxon>Bacteria</taxon>
        <taxon>Pseudomonadati</taxon>
        <taxon>Pseudomonadota</taxon>
        <taxon>Betaproteobacteria</taxon>
        <taxon>Burkholderiales</taxon>
        <taxon>Alcaligenaceae</taxon>
        <taxon>Bordetella</taxon>
    </lineage>
</organism>
<dbReference type="HOGENOM" id="CLU_162025_0_0_4"/>
<sequence>MATFDYADMAATAQELLLEFGGPVSVRQFVTGEYDPDLGQAPTTTVDNSGIGALFDYSAQAAGLANMAGSVIETGDKQMYLAPALAAGGAMPEPKPADLVLALGATWRVVTVKTLAPAGLVLLYELQLRQA</sequence>
<reference evidence="1 2" key="1">
    <citation type="journal article" date="2012" name="BMC Genomics">
        <title>Comparative genomics of the classical Bordetella subspecies: the evolution and exchange of virulence-associated diversity amongst closely related pathogens.</title>
        <authorList>
            <person name="Park J."/>
            <person name="Zhang Y."/>
            <person name="Buboltz A.M."/>
            <person name="Zhang X."/>
            <person name="Schuster S.C."/>
            <person name="Ahuja U."/>
            <person name="Liu M."/>
            <person name="Miller J.F."/>
            <person name="Sebaihia M."/>
            <person name="Bentley S.D."/>
            <person name="Parkhill J."/>
            <person name="Harvill E.T."/>
        </authorList>
    </citation>
    <scope>NUCLEOTIDE SEQUENCE [LARGE SCALE GENOMIC DNA]</scope>
    <source>
        <strain evidence="1 2">253</strain>
    </source>
</reference>
<gene>
    <name evidence="1" type="ORF">BN112_0026</name>
</gene>
<evidence type="ECO:0008006" key="3">
    <source>
        <dbReference type="Google" id="ProtNLM"/>
    </source>
</evidence>
<dbReference type="RefSeq" id="WP_015063599.1">
    <property type="nucleotide sequence ID" value="NC_019382.1"/>
</dbReference>
<dbReference type="Proteomes" id="UP000007564">
    <property type="component" value="Chromosome"/>
</dbReference>
<dbReference type="OrthoDB" id="8810677at2"/>
<proteinExistence type="predicted"/>
<dbReference type="EMBL" id="HE965806">
    <property type="protein sequence ID" value="CCJ51944.1"/>
    <property type="molecule type" value="Genomic_DNA"/>
</dbReference>
<evidence type="ECO:0000313" key="2">
    <source>
        <dbReference type="Proteomes" id="UP000007564"/>
    </source>
</evidence>
<dbReference type="KEGG" id="bbh:BN112_0026"/>
<protein>
    <recommendedName>
        <fullName evidence="3">Phage protein</fullName>
    </recommendedName>
</protein>
<accession>A0A0C6P0U7</accession>